<dbReference type="EMBL" id="JACEFO010001924">
    <property type="protein sequence ID" value="KAF8693668.1"/>
    <property type="molecule type" value="Genomic_DNA"/>
</dbReference>
<organism evidence="1 2">
    <name type="scientific">Digitaria exilis</name>
    <dbReference type="NCBI Taxonomy" id="1010633"/>
    <lineage>
        <taxon>Eukaryota</taxon>
        <taxon>Viridiplantae</taxon>
        <taxon>Streptophyta</taxon>
        <taxon>Embryophyta</taxon>
        <taxon>Tracheophyta</taxon>
        <taxon>Spermatophyta</taxon>
        <taxon>Magnoliopsida</taxon>
        <taxon>Liliopsida</taxon>
        <taxon>Poales</taxon>
        <taxon>Poaceae</taxon>
        <taxon>PACMAD clade</taxon>
        <taxon>Panicoideae</taxon>
        <taxon>Panicodae</taxon>
        <taxon>Paniceae</taxon>
        <taxon>Anthephorinae</taxon>
        <taxon>Digitaria</taxon>
    </lineage>
</organism>
<evidence type="ECO:0000313" key="2">
    <source>
        <dbReference type="Proteomes" id="UP000636709"/>
    </source>
</evidence>
<reference evidence="1" key="1">
    <citation type="submission" date="2020-07" db="EMBL/GenBank/DDBJ databases">
        <title>Genome sequence and genetic diversity analysis of an under-domesticated orphan crop, white fonio (Digitaria exilis).</title>
        <authorList>
            <person name="Bennetzen J.L."/>
            <person name="Chen S."/>
            <person name="Ma X."/>
            <person name="Wang X."/>
            <person name="Yssel A.E.J."/>
            <person name="Chaluvadi S.R."/>
            <person name="Johnson M."/>
            <person name="Gangashetty P."/>
            <person name="Hamidou F."/>
            <person name="Sanogo M.D."/>
            <person name="Zwaenepoel A."/>
            <person name="Wallace J."/>
            <person name="Van De Peer Y."/>
            <person name="Van Deynze A."/>
        </authorList>
    </citation>
    <scope>NUCLEOTIDE SEQUENCE</scope>
    <source>
        <tissue evidence="1">Leaves</tissue>
    </source>
</reference>
<accession>A0A835BDB0</accession>
<evidence type="ECO:0000313" key="1">
    <source>
        <dbReference type="EMBL" id="KAF8693668.1"/>
    </source>
</evidence>
<proteinExistence type="predicted"/>
<dbReference type="Proteomes" id="UP000636709">
    <property type="component" value="Unassembled WGS sequence"/>
</dbReference>
<name>A0A835BDB0_9POAL</name>
<sequence>MPPAPMTCDRLSWLS</sequence>
<gene>
    <name evidence="1" type="ORF">HU200_039079</name>
</gene>
<comment type="caution">
    <text evidence="1">The sequence shown here is derived from an EMBL/GenBank/DDBJ whole genome shotgun (WGS) entry which is preliminary data.</text>
</comment>
<protein>
    <submittedName>
        <fullName evidence="1">Uncharacterized protein</fullName>
    </submittedName>
</protein>
<keyword evidence="2" id="KW-1185">Reference proteome</keyword>